<evidence type="ECO:0000256" key="1">
    <source>
        <dbReference type="SAM" id="Phobius"/>
    </source>
</evidence>
<feature type="transmembrane region" description="Helical" evidence="1">
    <location>
        <begin position="237"/>
        <end position="258"/>
    </location>
</feature>
<name>A0A3Q1AY84_AMPOC</name>
<keyword evidence="1" id="KW-0472">Membrane</keyword>
<dbReference type="PROSITE" id="PS50835">
    <property type="entry name" value="IG_LIKE"/>
    <property type="match status" value="1"/>
</dbReference>
<dbReference type="GeneTree" id="ENSGT00950000183127"/>
<protein>
    <recommendedName>
        <fullName evidence="2">Ig-like domain-containing protein</fullName>
    </recommendedName>
</protein>
<dbReference type="SUPFAM" id="SSF48726">
    <property type="entry name" value="Immunoglobulin"/>
    <property type="match status" value="1"/>
</dbReference>
<evidence type="ECO:0000259" key="2">
    <source>
        <dbReference type="PROSITE" id="PS50835"/>
    </source>
</evidence>
<keyword evidence="1" id="KW-1133">Transmembrane helix</keyword>
<dbReference type="Gene3D" id="2.60.40.10">
    <property type="entry name" value="Immunoglobulins"/>
    <property type="match status" value="1"/>
</dbReference>
<dbReference type="InterPro" id="IPR013783">
    <property type="entry name" value="Ig-like_fold"/>
</dbReference>
<dbReference type="STRING" id="80972.ENSAOCP00000002806"/>
<evidence type="ECO:0000313" key="4">
    <source>
        <dbReference type="Proteomes" id="UP001501940"/>
    </source>
</evidence>
<keyword evidence="4" id="KW-1185">Reference proteome</keyword>
<evidence type="ECO:0000313" key="3">
    <source>
        <dbReference type="Ensembl" id="ENSAOCP00000002806.2"/>
    </source>
</evidence>
<dbReference type="InterPro" id="IPR050160">
    <property type="entry name" value="MHC/Immunoglobulin"/>
</dbReference>
<organism evidence="3 4">
    <name type="scientific">Amphiprion ocellaris</name>
    <name type="common">Clown anemonefish</name>
    <dbReference type="NCBI Taxonomy" id="80972"/>
    <lineage>
        <taxon>Eukaryota</taxon>
        <taxon>Metazoa</taxon>
        <taxon>Chordata</taxon>
        <taxon>Craniata</taxon>
        <taxon>Vertebrata</taxon>
        <taxon>Euteleostomi</taxon>
        <taxon>Actinopterygii</taxon>
        <taxon>Neopterygii</taxon>
        <taxon>Teleostei</taxon>
        <taxon>Neoteleostei</taxon>
        <taxon>Acanthomorphata</taxon>
        <taxon>Ovalentaria</taxon>
        <taxon>Pomacentridae</taxon>
        <taxon>Amphiprion</taxon>
    </lineage>
</organism>
<reference evidence="3 4" key="1">
    <citation type="submission" date="2022-01" db="EMBL/GenBank/DDBJ databases">
        <title>A chromosome-scale genome assembly of the false clownfish, Amphiprion ocellaris.</title>
        <authorList>
            <person name="Ryu T."/>
        </authorList>
    </citation>
    <scope>NUCLEOTIDE SEQUENCE [LARGE SCALE GENOMIC DNA]</scope>
</reference>
<dbReference type="Proteomes" id="UP001501940">
    <property type="component" value="Chromosome 23"/>
</dbReference>
<dbReference type="InterPro" id="IPR003597">
    <property type="entry name" value="Ig_C1-set"/>
</dbReference>
<keyword evidence="1" id="KW-0812">Transmembrane</keyword>
<feature type="domain" description="Ig-like" evidence="2">
    <location>
        <begin position="134"/>
        <end position="222"/>
    </location>
</feature>
<dbReference type="InterPro" id="IPR036179">
    <property type="entry name" value="Ig-like_dom_sf"/>
</dbReference>
<reference evidence="3" key="2">
    <citation type="submission" date="2025-08" db="UniProtKB">
        <authorList>
            <consortium name="Ensembl"/>
        </authorList>
    </citation>
    <scope>IDENTIFICATION</scope>
</reference>
<dbReference type="PANTHER" id="PTHR19944">
    <property type="entry name" value="MHC CLASS II-RELATED"/>
    <property type="match status" value="1"/>
</dbReference>
<dbReference type="AlphaFoldDB" id="A0A3Q1AY84"/>
<dbReference type="InterPro" id="IPR007110">
    <property type="entry name" value="Ig-like_dom"/>
</dbReference>
<dbReference type="Ensembl" id="ENSAOCT00000010865.2">
    <property type="protein sequence ID" value="ENSAOCP00000002806.2"/>
    <property type="gene ID" value="ENSAOCG00000006010.2"/>
</dbReference>
<proteinExistence type="predicted"/>
<sequence length="335" mass="37639">MCTDVRVTSADGQAHVSRCAGYCLCLSVFLCPDDSTQCQTCSVLWNLPMMSFVFYQCVIPKFPFLLEMNVLLLHPHESNFFTVLSVFSLNNQFHMFTGSHTNILYLLHETAETHIDSVAVTTSTNSTVCVPVQPYVVLYSTALPSKRHPAVLVCSVYDVYPKQIKVSWFRDGQEVTSEVTSTDVMQDGDWYYQIHSHLEYTPRSGEKISCVVEHASLEEPLKTYWDPSMPKSDKEKIAIGASALILGLIFGLAGFIYYNSRTQGQTSLHQSNICSYQFKTCLYQFTQVLHQCAMVSDQLRPAHTSLTPVYTSTHSAYLSLSHLSVSLSVLRSVFV</sequence>
<dbReference type="Pfam" id="PF07654">
    <property type="entry name" value="C1-set"/>
    <property type="match status" value="1"/>
</dbReference>
<dbReference type="SMART" id="SM00407">
    <property type="entry name" value="IGc1"/>
    <property type="match status" value="1"/>
</dbReference>
<reference evidence="3" key="3">
    <citation type="submission" date="2025-09" db="UniProtKB">
        <authorList>
            <consortium name="Ensembl"/>
        </authorList>
    </citation>
    <scope>IDENTIFICATION</scope>
</reference>
<accession>A0A3Q1AY84</accession>
<dbReference type="PANTHER" id="PTHR19944:SF99">
    <property type="entry name" value="HLA CLASS II HISTOCOMPATIBILITY ANTIGEN, DRB1 BETA CHAIN"/>
    <property type="match status" value="1"/>
</dbReference>